<dbReference type="AlphaFoldDB" id="A0A175W7K7"/>
<proteinExistence type="predicted"/>
<comment type="caution">
    <text evidence="3">The sequence shown here is derived from an EMBL/GenBank/DDBJ whole genome shotgun (WGS) entry which is preliminary data.</text>
</comment>
<feature type="compositionally biased region" description="Low complexity" evidence="1">
    <location>
        <begin position="115"/>
        <end position="170"/>
    </location>
</feature>
<keyword evidence="4" id="KW-1185">Reference proteome</keyword>
<evidence type="ECO:0000313" key="4">
    <source>
        <dbReference type="Proteomes" id="UP000078237"/>
    </source>
</evidence>
<evidence type="ECO:0000256" key="2">
    <source>
        <dbReference type="SAM" id="SignalP"/>
    </source>
</evidence>
<feature type="chain" id="PRO_5008043696" evidence="2">
    <location>
        <begin position="26"/>
        <end position="216"/>
    </location>
</feature>
<accession>A0A175W7K7</accession>
<evidence type="ECO:0000256" key="1">
    <source>
        <dbReference type="SAM" id="MobiDB-lite"/>
    </source>
</evidence>
<feature type="region of interest" description="Disordered" evidence="1">
    <location>
        <begin position="110"/>
        <end position="195"/>
    </location>
</feature>
<dbReference type="VEuPathDB" id="FungiDB:MMYC01_204726"/>
<reference evidence="3 4" key="1">
    <citation type="journal article" date="2016" name="Genome Announc.">
        <title>Genome Sequence of Madurella mycetomatis mm55, Isolated from a Human Mycetoma Case in Sudan.</title>
        <authorList>
            <person name="Smit S."/>
            <person name="Derks M.F."/>
            <person name="Bervoets S."/>
            <person name="Fahal A."/>
            <person name="van Leeuwen W."/>
            <person name="van Belkum A."/>
            <person name="van de Sande W.W."/>
        </authorList>
    </citation>
    <scope>NUCLEOTIDE SEQUENCE [LARGE SCALE GENOMIC DNA]</scope>
    <source>
        <strain evidence="4">mm55</strain>
    </source>
</reference>
<evidence type="ECO:0000313" key="3">
    <source>
        <dbReference type="EMBL" id="KXX78964.1"/>
    </source>
</evidence>
<protein>
    <submittedName>
        <fullName evidence="3">Uncharacterized protein</fullName>
    </submittedName>
</protein>
<name>A0A175W7K7_9PEZI</name>
<dbReference type="OrthoDB" id="5427833at2759"/>
<gene>
    <name evidence="3" type="ORF">MMYC01_204726</name>
</gene>
<organism evidence="3 4">
    <name type="scientific">Madurella mycetomatis</name>
    <dbReference type="NCBI Taxonomy" id="100816"/>
    <lineage>
        <taxon>Eukaryota</taxon>
        <taxon>Fungi</taxon>
        <taxon>Dikarya</taxon>
        <taxon>Ascomycota</taxon>
        <taxon>Pezizomycotina</taxon>
        <taxon>Sordariomycetes</taxon>
        <taxon>Sordariomycetidae</taxon>
        <taxon>Sordariales</taxon>
        <taxon>Sordariales incertae sedis</taxon>
        <taxon>Madurella</taxon>
    </lineage>
</organism>
<dbReference type="STRING" id="100816.A0A175W7K7"/>
<dbReference type="Proteomes" id="UP000078237">
    <property type="component" value="Unassembled WGS sequence"/>
</dbReference>
<keyword evidence="2" id="KW-0732">Signal</keyword>
<feature type="signal peptide" evidence="2">
    <location>
        <begin position="1"/>
        <end position="25"/>
    </location>
</feature>
<dbReference type="EMBL" id="LCTW02000102">
    <property type="protein sequence ID" value="KXX78964.1"/>
    <property type="molecule type" value="Genomic_DNA"/>
</dbReference>
<sequence>MGQYRPWFSSQGFALLFVMASTASALSLSSFEPIVPNTVPISCILAYNNDIPGCTIDDFMQGSSCSARCIRGLADVQRNVQAVCNGVDVPLTTVLGQVLAGNLRELLCPSAPPVSSSIRPPTTLSTSTTATPTEDPVVSTTSTPDSLLPSPGQSSASTSPASSSTPSASPEPAPDTDESGGGSPFDIPRRGDSRRLTPRWGEAALVGLALGLILAL</sequence>